<dbReference type="HOGENOM" id="CLU_2799462_0_0_1"/>
<reference evidence="1 2" key="1">
    <citation type="journal article" date="2006" name="Nature">
        <title>Global trends of whole-genome duplications revealed by the ciliate Paramecium tetraurelia.</title>
        <authorList>
            <consortium name="Genoscope"/>
            <person name="Aury J.-M."/>
            <person name="Jaillon O."/>
            <person name="Duret L."/>
            <person name="Noel B."/>
            <person name="Jubin C."/>
            <person name="Porcel B.M."/>
            <person name="Segurens B."/>
            <person name="Daubin V."/>
            <person name="Anthouard V."/>
            <person name="Aiach N."/>
            <person name="Arnaiz O."/>
            <person name="Billaut A."/>
            <person name="Beisson J."/>
            <person name="Blanc I."/>
            <person name="Bouhouche K."/>
            <person name="Camara F."/>
            <person name="Duharcourt S."/>
            <person name="Guigo R."/>
            <person name="Gogendeau D."/>
            <person name="Katinka M."/>
            <person name="Keller A.-M."/>
            <person name="Kissmehl R."/>
            <person name="Klotz C."/>
            <person name="Koll F."/>
            <person name="Le Moue A."/>
            <person name="Lepere C."/>
            <person name="Malinsky S."/>
            <person name="Nowacki M."/>
            <person name="Nowak J.K."/>
            <person name="Plattner H."/>
            <person name="Poulain J."/>
            <person name="Ruiz F."/>
            <person name="Serrano V."/>
            <person name="Zagulski M."/>
            <person name="Dessen P."/>
            <person name="Betermier M."/>
            <person name="Weissenbach J."/>
            <person name="Scarpelli C."/>
            <person name="Schachter V."/>
            <person name="Sperling L."/>
            <person name="Meyer E."/>
            <person name="Cohen J."/>
            <person name="Wincker P."/>
        </authorList>
    </citation>
    <scope>NUCLEOTIDE SEQUENCE [LARGE SCALE GENOMIC DNA]</scope>
    <source>
        <strain evidence="1 2">Stock d4-2</strain>
    </source>
</reference>
<dbReference type="Proteomes" id="UP000000600">
    <property type="component" value="Unassembled WGS sequence"/>
</dbReference>
<dbReference type="KEGG" id="ptm:GSPATT00015757001"/>
<protein>
    <submittedName>
        <fullName evidence="1">Uncharacterized protein</fullName>
    </submittedName>
</protein>
<keyword evidence="2" id="KW-1185">Reference proteome</keyword>
<dbReference type="InParanoid" id="A0DCY1"/>
<dbReference type="GeneID" id="5034080"/>
<proteinExistence type="predicted"/>
<organism evidence="1 2">
    <name type="scientific">Paramecium tetraurelia</name>
    <dbReference type="NCBI Taxonomy" id="5888"/>
    <lineage>
        <taxon>Eukaryota</taxon>
        <taxon>Sar</taxon>
        <taxon>Alveolata</taxon>
        <taxon>Ciliophora</taxon>
        <taxon>Intramacronucleata</taxon>
        <taxon>Oligohymenophorea</taxon>
        <taxon>Peniculida</taxon>
        <taxon>Parameciidae</taxon>
        <taxon>Paramecium</taxon>
    </lineage>
</organism>
<dbReference type="EMBL" id="CT868385">
    <property type="protein sequence ID" value="CAK80898.1"/>
    <property type="molecule type" value="Genomic_DNA"/>
</dbReference>
<dbReference type="AlphaFoldDB" id="A0DCY1"/>
<gene>
    <name evidence="1" type="ORF">GSPATT00015757001</name>
</gene>
<name>A0DCY1_PARTE</name>
<evidence type="ECO:0000313" key="1">
    <source>
        <dbReference type="EMBL" id="CAK80898.1"/>
    </source>
</evidence>
<accession>A0DCY1</accession>
<sequence length="68" mass="8335">MIECDGSFHQKIIPMIKKGWFNLGNRFPHFECKSKAYINQLVQTKRKKVQRRQIWIYILIMKQNRKEP</sequence>
<evidence type="ECO:0000313" key="2">
    <source>
        <dbReference type="Proteomes" id="UP000000600"/>
    </source>
</evidence>
<dbReference type="RefSeq" id="XP_001448295.1">
    <property type="nucleotide sequence ID" value="XM_001448258.2"/>
</dbReference>